<protein>
    <submittedName>
        <fullName evidence="2">Uncharacterized protein</fullName>
    </submittedName>
</protein>
<dbReference type="AlphaFoldDB" id="G5C5W0"/>
<dbReference type="Proteomes" id="UP000006813">
    <property type="component" value="Unassembled WGS sequence"/>
</dbReference>
<gene>
    <name evidence="2" type="ORF">GW7_08097</name>
</gene>
<proteinExistence type="predicted"/>
<sequence length="129" mass="13997">MTTSAAGPHIPTVRADSHPLPGAPPKGKVKPHKKVWVLDLPRSLRTTQRNVVHHDWLGVHKELPISTLCQTVIDPKGQGPCNIQGHLLVTPVGLWCDQGQVAGFLSFTSLTCEDVFKPPVVTALARYVS</sequence>
<name>G5C5W0_HETGA</name>
<accession>G5C5W0</accession>
<evidence type="ECO:0000313" key="2">
    <source>
        <dbReference type="EMBL" id="EHB16921.1"/>
    </source>
</evidence>
<dbReference type="EMBL" id="JH173462">
    <property type="protein sequence ID" value="EHB16921.1"/>
    <property type="molecule type" value="Genomic_DNA"/>
</dbReference>
<organism evidence="2 3">
    <name type="scientific">Heterocephalus glaber</name>
    <name type="common">Naked mole rat</name>
    <dbReference type="NCBI Taxonomy" id="10181"/>
    <lineage>
        <taxon>Eukaryota</taxon>
        <taxon>Metazoa</taxon>
        <taxon>Chordata</taxon>
        <taxon>Craniata</taxon>
        <taxon>Vertebrata</taxon>
        <taxon>Euteleostomi</taxon>
        <taxon>Mammalia</taxon>
        <taxon>Eutheria</taxon>
        <taxon>Euarchontoglires</taxon>
        <taxon>Glires</taxon>
        <taxon>Rodentia</taxon>
        <taxon>Hystricomorpha</taxon>
        <taxon>Bathyergidae</taxon>
        <taxon>Heterocephalus</taxon>
    </lineage>
</organism>
<reference evidence="2 3" key="1">
    <citation type="journal article" date="2011" name="Nature">
        <title>Genome sequencing reveals insights into physiology and longevity of the naked mole rat.</title>
        <authorList>
            <person name="Kim E.B."/>
            <person name="Fang X."/>
            <person name="Fushan A.A."/>
            <person name="Huang Z."/>
            <person name="Lobanov A.V."/>
            <person name="Han L."/>
            <person name="Marino S.M."/>
            <person name="Sun X."/>
            <person name="Turanov A.A."/>
            <person name="Yang P."/>
            <person name="Yim S.H."/>
            <person name="Zhao X."/>
            <person name="Kasaikina M.V."/>
            <person name="Stoletzki N."/>
            <person name="Peng C."/>
            <person name="Polak P."/>
            <person name="Xiong Z."/>
            <person name="Kiezun A."/>
            <person name="Zhu Y."/>
            <person name="Chen Y."/>
            <person name="Kryukov G.V."/>
            <person name="Zhang Q."/>
            <person name="Peshkin L."/>
            <person name="Yang L."/>
            <person name="Bronson R.T."/>
            <person name="Buffenstein R."/>
            <person name="Wang B."/>
            <person name="Han C."/>
            <person name="Li Q."/>
            <person name="Chen L."/>
            <person name="Zhao W."/>
            <person name="Sunyaev S.R."/>
            <person name="Park T.J."/>
            <person name="Zhang G."/>
            <person name="Wang J."/>
            <person name="Gladyshev V.N."/>
        </authorList>
    </citation>
    <scope>NUCLEOTIDE SEQUENCE [LARGE SCALE GENOMIC DNA]</scope>
</reference>
<dbReference type="InParanoid" id="G5C5W0"/>
<feature type="region of interest" description="Disordered" evidence="1">
    <location>
        <begin position="1"/>
        <end position="31"/>
    </location>
</feature>
<evidence type="ECO:0000313" key="3">
    <source>
        <dbReference type="Proteomes" id="UP000006813"/>
    </source>
</evidence>
<evidence type="ECO:0000256" key="1">
    <source>
        <dbReference type="SAM" id="MobiDB-lite"/>
    </source>
</evidence>